<dbReference type="PANTHER" id="PTHR36699">
    <property type="entry name" value="LD-TRANSPEPTIDASE"/>
    <property type="match status" value="1"/>
</dbReference>
<dbReference type="InterPro" id="IPR056203">
    <property type="entry name" value="Cds6_C"/>
</dbReference>
<dbReference type="Gene3D" id="2.40.440.10">
    <property type="entry name" value="L,D-transpeptidase catalytic domain-like"/>
    <property type="match status" value="1"/>
</dbReference>
<dbReference type="SUPFAM" id="SSF141523">
    <property type="entry name" value="L,D-transpeptidase catalytic domain-like"/>
    <property type="match status" value="1"/>
</dbReference>
<proteinExistence type="inferred from homology"/>
<dbReference type="PANTHER" id="PTHR36699:SF1">
    <property type="entry name" value="L,D-TRANSPEPTIDASE YAFK-RELATED"/>
    <property type="match status" value="1"/>
</dbReference>
<evidence type="ECO:0000256" key="5">
    <source>
        <dbReference type="ARBA" id="ARBA00022984"/>
    </source>
</evidence>
<dbReference type="GO" id="GO:0016740">
    <property type="term" value="F:transferase activity"/>
    <property type="evidence" value="ECO:0007669"/>
    <property type="project" value="UniProtKB-KW"/>
</dbReference>
<dbReference type="InterPro" id="IPR032710">
    <property type="entry name" value="NTF2-like_dom_sf"/>
</dbReference>
<reference evidence="11 12" key="1">
    <citation type="submission" date="2013-10" db="EMBL/GenBank/DDBJ databases">
        <title>Salinisphaera orenii MK-B5 Genome Sequencing.</title>
        <authorList>
            <person name="Lai Q."/>
            <person name="Li C."/>
            <person name="Shao Z."/>
        </authorList>
    </citation>
    <scope>NUCLEOTIDE SEQUENCE [LARGE SCALE GENOMIC DNA]</scope>
    <source>
        <strain evidence="11 12">MK-B5</strain>
    </source>
</reference>
<dbReference type="Pfam" id="PF24125">
    <property type="entry name" value="Cds6_C"/>
    <property type="match status" value="1"/>
</dbReference>
<evidence type="ECO:0000256" key="2">
    <source>
        <dbReference type="ARBA" id="ARBA00005992"/>
    </source>
</evidence>
<feature type="chain" id="PRO_5019491939" description="L,D-TPase catalytic domain-containing protein" evidence="9">
    <location>
        <begin position="28"/>
        <end position="407"/>
    </location>
</feature>
<keyword evidence="12" id="KW-1185">Reference proteome</keyword>
<keyword evidence="9" id="KW-0732">Signal</keyword>
<keyword evidence="4 7" id="KW-0133">Cell shape</keyword>
<dbReference type="PROSITE" id="PS52029">
    <property type="entry name" value="LD_TPASE"/>
    <property type="match status" value="1"/>
</dbReference>
<feature type="active site" description="Proton donor/acceptor" evidence="7">
    <location>
        <position position="236"/>
    </location>
</feature>
<keyword evidence="3" id="KW-0808">Transferase</keyword>
<evidence type="ECO:0000256" key="1">
    <source>
        <dbReference type="ARBA" id="ARBA00004752"/>
    </source>
</evidence>
<dbReference type="GO" id="GO:0008360">
    <property type="term" value="P:regulation of cell shape"/>
    <property type="evidence" value="ECO:0007669"/>
    <property type="project" value="UniProtKB-UniRule"/>
</dbReference>
<evidence type="ECO:0000256" key="7">
    <source>
        <dbReference type="PROSITE-ProRule" id="PRU01373"/>
    </source>
</evidence>
<sequence>MTPAAPRLIALALGLLGGTLGAPSATADSEPPATSRPPLHSEAETRLMTVIELARRGDYNRAIDDLSDLIDERPNFRLAQLVYGELMVARAGRSIDPLIGEDVAKRRDALLAEAESRWNHRSNAATDGRVPNAIVQLAPEHEHAIVADLEHNRVYLFANVDGVPRLVSDFYATIGSGGAGKEAEGDMRTPVGVYHVTRYLNDHQLPKLYGIGALPVNYPNALDRARGRTGHGIWLHGVPRTTYARSPQASEGCVVIANDDFERLRERVDVGSTPVIMTQGVDWVSPAEADTTRTEVRAAIEDWRHSWQAIDTSAYLAYYDADFVSDEGRDKAAFAAYKKKVNARKENISVDIDQLSIFRYPGEKEMVKVTFDQAYRSNNYSSEDRKTQYWQRSDDGRWRIVLENEAD</sequence>
<dbReference type="AlphaFoldDB" id="A0A423PEG0"/>
<comment type="pathway">
    <text evidence="1 7">Cell wall biogenesis; peptidoglycan biosynthesis.</text>
</comment>
<dbReference type="Pfam" id="PF03734">
    <property type="entry name" value="YkuD"/>
    <property type="match status" value="1"/>
</dbReference>
<evidence type="ECO:0000313" key="11">
    <source>
        <dbReference type="EMBL" id="ROO24021.1"/>
    </source>
</evidence>
<dbReference type="GO" id="GO:0071555">
    <property type="term" value="P:cell wall organization"/>
    <property type="evidence" value="ECO:0007669"/>
    <property type="project" value="UniProtKB-UniRule"/>
</dbReference>
<evidence type="ECO:0000256" key="9">
    <source>
        <dbReference type="SAM" id="SignalP"/>
    </source>
</evidence>
<dbReference type="GO" id="GO:0004180">
    <property type="term" value="F:carboxypeptidase activity"/>
    <property type="evidence" value="ECO:0007669"/>
    <property type="project" value="UniProtKB-ARBA"/>
</dbReference>
<keyword evidence="5 7" id="KW-0573">Peptidoglycan synthesis</keyword>
<dbReference type="Gene3D" id="3.10.450.50">
    <property type="match status" value="1"/>
</dbReference>
<gene>
    <name evidence="11" type="ORF">SAOR_16460</name>
</gene>
<dbReference type="CDD" id="cd16913">
    <property type="entry name" value="YkuD_like"/>
    <property type="match status" value="1"/>
</dbReference>
<keyword evidence="6 7" id="KW-0961">Cell wall biogenesis/degradation</keyword>
<evidence type="ECO:0000256" key="4">
    <source>
        <dbReference type="ARBA" id="ARBA00022960"/>
    </source>
</evidence>
<evidence type="ECO:0000256" key="8">
    <source>
        <dbReference type="SAM" id="MobiDB-lite"/>
    </source>
</evidence>
<name>A0A423PEG0_9GAMM</name>
<evidence type="ECO:0000256" key="3">
    <source>
        <dbReference type="ARBA" id="ARBA00022679"/>
    </source>
</evidence>
<dbReference type="SUPFAM" id="SSF54427">
    <property type="entry name" value="NTF2-like"/>
    <property type="match status" value="1"/>
</dbReference>
<dbReference type="EMBL" id="AYKH01000044">
    <property type="protein sequence ID" value="ROO24021.1"/>
    <property type="molecule type" value="Genomic_DNA"/>
</dbReference>
<feature type="signal peptide" evidence="9">
    <location>
        <begin position="1"/>
        <end position="27"/>
    </location>
</feature>
<protein>
    <recommendedName>
        <fullName evidence="10">L,D-TPase catalytic domain-containing protein</fullName>
    </recommendedName>
</protein>
<dbReference type="UniPathway" id="UPA00219"/>
<evidence type="ECO:0000259" key="10">
    <source>
        <dbReference type="PROSITE" id="PS52029"/>
    </source>
</evidence>
<dbReference type="Proteomes" id="UP000283993">
    <property type="component" value="Unassembled WGS sequence"/>
</dbReference>
<comment type="similarity">
    <text evidence="2">Belongs to the YkuD family.</text>
</comment>
<dbReference type="GO" id="GO:0009252">
    <property type="term" value="P:peptidoglycan biosynthetic process"/>
    <property type="evidence" value="ECO:0007669"/>
    <property type="project" value="UniProtKB-UniPathway"/>
</dbReference>
<comment type="caution">
    <text evidence="11">The sequence shown here is derived from an EMBL/GenBank/DDBJ whole genome shotgun (WGS) entry which is preliminary data.</text>
</comment>
<dbReference type="InterPro" id="IPR038063">
    <property type="entry name" value="Transpep_catalytic_dom"/>
</dbReference>
<evidence type="ECO:0000256" key="6">
    <source>
        <dbReference type="ARBA" id="ARBA00023316"/>
    </source>
</evidence>
<dbReference type="InterPro" id="IPR005490">
    <property type="entry name" value="LD_TPept_cat_dom"/>
</dbReference>
<dbReference type="RefSeq" id="WP_123632380.1">
    <property type="nucleotide sequence ID" value="NZ_AYKH01000044.1"/>
</dbReference>
<accession>A0A423PEG0</accession>
<feature type="active site" description="Nucleophile" evidence="7">
    <location>
        <position position="253"/>
    </location>
</feature>
<evidence type="ECO:0000313" key="12">
    <source>
        <dbReference type="Proteomes" id="UP000283993"/>
    </source>
</evidence>
<organism evidence="11 12">
    <name type="scientific">Salinisphaera orenii MK-B5</name>
    <dbReference type="NCBI Taxonomy" id="856730"/>
    <lineage>
        <taxon>Bacteria</taxon>
        <taxon>Pseudomonadati</taxon>
        <taxon>Pseudomonadota</taxon>
        <taxon>Gammaproteobacteria</taxon>
        <taxon>Salinisphaerales</taxon>
        <taxon>Salinisphaeraceae</taxon>
        <taxon>Salinisphaera</taxon>
    </lineage>
</organism>
<feature type="domain" description="L,D-TPase catalytic" evidence="10">
    <location>
        <begin position="143"/>
        <end position="278"/>
    </location>
</feature>
<feature type="region of interest" description="Disordered" evidence="8">
    <location>
        <begin position="22"/>
        <end position="41"/>
    </location>
</feature>